<dbReference type="Proteomes" id="UP001056120">
    <property type="component" value="Linkage Group LG22"/>
</dbReference>
<proteinExistence type="predicted"/>
<protein>
    <submittedName>
        <fullName evidence="1">Uncharacterized protein</fullName>
    </submittedName>
</protein>
<sequence>MNSEHPPWTIHLHAKAKTFNFRFKATRYLPACYSFFQFSLFLKISSLMIKVSSDNINQSTRRKSLKSKITGFFERFRSIPTKKKTVAAQNPSRIKKLNSLSCQGPICATTVVIGNLALFISLCYRSYVAAMGV</sequence>
<comment type="caution">
    <text evidence="1">The sequence shown here is derived from an EMBL/GenBank/DDBJ whole genome shotgun (WGS) entry which is preliminary data.</text>
</comment>
<name>A0ACB9BSS9_9ASTR</name>
<reference evidence="2" key="1">
    <citation type="journal article" date="2022" name="Mol. Ecol. Resour.">
        <title>The genomes of chicory, endive, great burdock and yacon provide insights into Asteraceae palaeo-polyploidization history and plant inulin production.</title>
        <authorList>
            <person name="Fan W."/>
            <person name="Wang S."/>
            <person name="Wang H."/>
            <person name="Wang A."/>
            <person name="Jiang F."/>
            <person name="Liu H."/>
            <person name="Zhao H."/>
            <person name="Xu D."/>
            <person name="Zhang Y."/>
        </authorList>
    </citation>
    <scope>NUCLEOTIDE SEQUENCE [LARGE SCALE GENOMIC DNA]</scope>
    <source>
        <strain evidence="2">cv. Yunnan</strain>
    </source>
</reference>
<gene>
    <name evidence="1" type="ORF">L1987_64758</name>
</gene>
<keyword evidence="2" id="KW-1185">Reference proteome</keyword>
<evidence type="ECO:0000313" key="2">
    <source>
        <dbReference type="Proteomes" id="UP001056120"/>
    </source>
</evidence>
<evidence type="ECO:0000313" key="1">
    <source>
        <dbReference type="EMBL" id="KAI3724988.1"/>
    </source>
</evidence>
<organism evidence="1 2">
    <name type="scientific">Smallanthus sonchifolius</name>
    <dbReference type="NCBI Taxonomy" id="185202"/>
    <lineage>
        <taxon>Eukaryota</taxon>
        <taxon>Viridiplantae</taxon>
        <taxon>Streptophyta</taxon>
        <taxon>Embryophyta</taxon>
        <taxon>Tracheophyta</taxon>
        <taxon>Spermatophyta</taxon>
        <taxon>Magnoliopsida</taxon>
        <taxon>eudicotyledons</taxon>
        <taxon>Gunneridae</taxon>
        <taxon>Pentapetalae</taxon>
        <taxon>asterids</taxon>
        <taxon>campanulids</taxon>
        <taxon>Asterales</taxon>
        <taxon>Asteraceae</taxon>
        <taxon>Asteroideae</taxon>
        <taxon>Heliantheae alliance</taxon>
        <taxon>Millerieae</taxon>
        <taxon>Smallanthus</taxon>
    </lineage>
</organism>
<accession>A0ACB9BSS9</accession>
<reference evidence="1 2" key="2">
    <citation type="journal article" date="2022" name="Mol. Ecol. Resour.">
        <title>The genomes of chicory, endive, great burdock and yacon provide insights into Asteraceae paleo-polyploidization history and plant inulin production.</title>
        <authorList>
            <person name="Fan W."/>
            <person name="Wang S."/>
            <person name="Wang H."/>
            <person name="Wang A."/>
            <person name="Jiang F."/>
            <person name="Liu H."/>
            <person name="Zhao H."/>
            <person name="Xu D."/>
            <person name="Zhang Y."/>
        </authorList>
    </citation>
    <scope>NUCLEOTIDE SEQUENCE [LARGE SCALE GENOMIC DNA]</scope>
    <source>
        <strain evidence="2">cv. Yunnan</strain>
        <tissue evidence="1">Leaves</tissue>
    </source>
</reference>
<dbReference type="EMBL" id="CM042039">
    <property type="protein sequence ID" value="KAI3724988.1"/>
    <property type="molecule type" value="Genomic_DNA"/>
</dbReference>